<feature type="transmembrane region" description="Helical" evidence="1">
    <location>
        <begin position="148"/>
        <end position="166"/>
    </location>
</feature>
<dbReference type="SUPFAM" id="SSF53649">
    <property type="entry name" value="Alkaline phosphatase-like"/>
    <property type="match status" value="1"/>
</dbReference>
<dbReference type="InterPro" id="IPR017850">
    <property type="entry name" value="Alkaline_phosphatase_core_sf"/>
</dbReference>
<evidence type="ECO:0000313" key="3">
    <source>
        <dbReference type="Proteomes" id="UP001301140"/>
    </source>
</evidence>
<proteinExistence type="predicted"/>
<keyword evidence="1" id="KW-1133">Transmembrane helix</keyword>
<dbReference type="AlphaFoldDB" id="A0AAP3XSV1"/>
<evidence type="ECO:0000313" key="2">
    <source>
        <dbReference type="EMBL" id="MDF1587416.1"/>
    </source>
</evidence>
<dbReference type="EMBL" id="JARGEQ010000127">
    <property type="protein sequence ID" value="MDF1587416.1"/>
    <property type="molecule type" value="Genomic_DNA"/>
</dbReference>
<dbReference type="RefSeq" id="WP_327789839.1">
    <property type="nucleotide sequence ID" value="NZ_JARGEQ010000127.1"/>
</dbReference>
<organism evidence="2 3">
    <name type="scientific">Marinimicrococcus flavescens</name>
    <dbReference type="NCBI Taxonomy" id="3031815"/>
    <lineage>
        <taxon>Bacteria</taxon>
        <taxon>Pseudomonadati</taxon>
        <taxon>Pseudomonadota</taxon>
        <taxon>Alphaproteobacteria</taxon>
        <taxon>Geminicoccales</taxon>
        <taxon>Geminicoccaceae</taxon>
        <taxon>Marinimicrococcus</taxon>
    </lineage>
</organism>
<dbReference type="Proteomes" id="UP001301140">
    <property type="component" value="Unassembled WGS sequence"/>
</dbReference>
<sequence>MSRPAQLLPTLAAGLVLALALNLPTSLADLGRIGTWAVPLELVTALALCALLPQHRRRLAARLLAAPLALLIAFRLVDWAVWRMMGRPVTLVFDVPLAGSLIALSRESFGLPATVLLLLAAALAVLLLYVLAARLLSGLSGLGGARPAALAVTLAAGSMALAGMATPAPGRQVGLPLVSLHGFHQVAAQIERAADAADAARRWRRTAEADPAEAIPPELLLGRLDGVDVLVLFVESYGRTALEQPSFAGTIRPRLAAWERALDAHGLSAASGWLVSPTVGGQSWLAHATLASGIRTADQASFRVYLERASADLAHLFARSGHRSVLAVPAITKAWPELGRLGFETVYAAADLGYRGPGFDWVTMPDQYTLATLEALERGQSMERRPLFLQAALIGSHAPFTPIPPLVEDWGLIGDGSLFAGLPRHGGEAREVWRDPASLKSHYLDALDLVLATIQGYSTRFVDRRTLLVVLGDHEPAPLVSGVLDERRVPLHVVSGDPALLAPFRAWGLTAGTTPGARAAVRPMEDFRAFLLEAFSGRSEQEASAPAPGRGRGNGA</sequence>
<keyword evidence="1" id="KW-0472">Membrane</keyword>
<feature type="transmembrane region" description="Helical" evidence="1">
    <location>
        <begin position="115"/>
        <end position="136"/>
    </location>
</feature>
<protein>
    <recommendedName>
        <fullName evidence="4">Sulfatase</fullName>
    </recommendedName>
</protein>
<evidence type="ECO:0008006" key="4">
    <source>
        <dbReference type="Google" id="ProtNLM"/>
    </source>
</evidence>
<feature type="transmembrane region" description="Helical" evidence="1">
    <location>
        <begin position="59"/>
        <end position="77"/>
    </location>
</feature>
<name>A0AAP3XSV1_9PROT</name>
<keyword evidence="3" id="KW-1185">Reference proteome</keyword>
<accession>A0AAP3XSV1</accession>
<dbReference type="Gene3D" id="3.40.720.10">
    <property type="entry name" value="Alkaline Phosphatase, subunit A"/>
    <property type="match status" value="1"/>
</dbReference>
<evidence type="ECO:0000256" key="1">
    <source>
        <dbReference type="SAM" id="Phobius"/>
    </source>
</evidence>
<keyword evidence="1" id="KW-0812">Transmembrane</keyword>
<feature type="transmembrane region" description="Helical" evidence="1">
    <location>
        <begin position="30"/>
        <end position="52"/>
    </location>
</feature>
<comment type="caution">
    <text evidence="2">The sequence shown here is derived from an EMBL/GenBank/DDBJ whole genome shotgun (WGS) entry which is preliminary data.</text>
</comment>
<reference evidence="2 3" key="1">
    <citation type="submission" date="2023-03" db="EMBL/GenBank/DDBJ databases">
        <title>YIM 152171 draft genome.</title>
        <authorList>
            <person name="Yang Z."/>
        </authorList>
    </citation>
    <scope>NUCLEOTIDE SEQUENCE [LARGE SCALE GENOMIC DNA]</scope>
    <source>
        <strain evidence="2 3">YIM 152171</strain>
    </source>
</reference>
<gene>
    <name evidence="2" type="ORF">PZ740_13595</name>
</gene>